<feature type="transmembrane region" description="Helical" evidence="1">
    <location>
        <begin position="124"/>
        <end position="145"/>
    </location>
</feature>
<feature type="transmembrane region" description="Helical" evidence="1">
    <location>
        <begin position="85"/>
        <end position="104"/>
    </location>
</feature>
<organism evidence="2 3">
    <name type="scientific">Candidatus Schekmanbacteria bacterium RBG_13_48_7</name>
    <dbReference type="NCBI Taxonomy" id="1817878"/>
    <lineage>
        <taxon>Bacteria</taxon>
        <taxon>Candidatus Schekmaniibacteriota</taxon>
    </lineage>
</organism>
<name>A0A1F7RLB8_9BACT</name>
<sequence length="154" mass="17413">MDKCEHIKNTITENYIGKKDLPADIRTHMVACSSCASYADDLYHVFEALESYSAVEPSDNLIRDTLCKIEEKAVKAREKTLRWKIGLAAVASLPFIIIIHLFWITVIPESVGLFSATWAMVLKYMMIVFSSLGMSIVYGSLPVIIGKYFSLQRR</sequence>
<gene>
    <name evidence="2" type="ORF">A2161_19635</name>
</gene>
<dbReference type="AlphaFoldDB" id="A0A1F7RLB8"/>
<accession>A0A1F7RLB8</accession>
<evidence type="ECO:0000256" key="1">
    <source>
        <dbReference type="SAM" id="Phobius"/>
    </source>
</evidence>
<keyword evidence="1" id="KW-0472">Membrane</keyword>
<proteinExistence type="predicted"/>
<keyword evidence="1" id="KW-1133">Transmembrane helix</keyword>
<reference evidence="2 3" key="1">
    <citation type="journal article" date="2016" name="Nat. Commun.">
        <title>Thousands of microbial genomes shed light on interconnected biogeochemical processes in an aquifer system.</title>
        <authorList>
            <person name="Anantharaman K."/>
            <person name="Brown C.T."/>
            <person name="Hug L.A."/>
            <person name="Sharon I."/>
            <person name="Castelle C.J."/>
            <person name="Probst A.J."/>
            <person name="Thomas B.C."/>
            <person name="Singh A."/>
            <person name="Wilkins M.J."/>
            <person name="Karaoz U."/>
            <person name="Brodie E.L."/>
            <person name="Williams K.H."/>
            <person name="Hubbard S.S."/>
            <person name="Banfield J.F."/>
        </authorList>
    </citation>
    <scope>NUCLEOTIDE SEQUENCE [LARGE SCALE GENOMIC DNA]</scope>
</reference>
<dbReference type="EMBL" id="MGDD01000334">
    <property type="protein sequence ID" value="OGL42100.1"/>
    <property type="molecule type" value="Genomic_DNA"/>
</dbReference>
<evidence type="ECO:0008006" key="4">
    <source>
        <dbReference type="Google" id="ProtNLM"/>
    </source>
</evidence>
<evidence type="ECO:0000313" key="3">
    <source>
        <dbReference type="Proteomes" id="UP000179266"/>
    </source>
</evidence>
<comment type="caution">
    <text evidence="2">The sequence shown here is derived from an EMBL/GenBank/DDBJ whole genome shotgun (WGS) entry which is preliminary data.</text>
</comment>
<dbReference type="Proteomes" id="UP000179266">
    <property type="component" value="Unassembled WGS sequence"/>
</dbReference>
<protein>
    <recommendedName>
        <fullName evidence="4">Zinc-finger domain-containing protein</fullName>
    </recommendedName>
</protein>
<keyword evidence="1" id="KW-0812">Transmembrane</keyword>
<evidence type="ECO:0000313" key="2">
    <source>
        <dbReference type="EMBL" id="OGL42100.1"/>
    </source>
</evidence>